<organism evidence="2 3">
    <name type="scientific">Cyclostephanos tholiformis</name>
    <dbReference type="NCBI Taxonomy" id="382380"/>
    <lineage>
        <taxon>Eukaryota</taxon>
        <taxon>Sar</taxon>
        <taxon>Stramenopiles</taxon>
        <taxon>Ochrophyta</taxon>
        <taxon>Bacillariophyta</taxon>
        <taxon>Coscinodiscophyceae</taxon>
        <taxon>Thalassiosirophycidae</taxon>
        <taxon>Stephanodiscales</taxon>
        <taxon>Stephanodiscaceae</taxon>
        <taxon>Cyclostephanos</taxon>
    </lineage>
</organism>
<evidence type="ECO:0000256" key="1">
    <source>
        <dbReference type="SAM" id="MobiDB-lite"/>
    </source>
</evidence>
<keyword evidence="3" id="KW-1185">Reference proteome</keyword>
<name>A0ABD3RXK4_9STRA</name>
<gene>
    <name evidence="2" type="ORF">ACHAXA_009793</name>
</gene>
<sequence length="66" mass="7533">MAEFTMGGKKAPKQEELTLSKKDQKKVDKLEAQIPYHEGRGNLEEVTKIKDQVASIWEKAREAQFA</sequence>
<feature type="compositionally biased region" description="Basic and acidic residues" evidence="1">
    <location>
        <begin position="12"/>
        <end position="24"/>
    </location>
</feature>
<protein>
    <submittedName>
        <fullName evidence="2">Uncharacterized protein</fullName>
    </submittedName>
</protein>
<proteinExistence type="predicted"/>
<dbReference type="EMBL" id="JALLPB020000125">
    <property type="protein sequence ID" value="KAL3816933.1"/>
    <property type="molecule type" value="Genomic_DNA"/>
</dbReference>
<dbReference type="Proteomes" id="UP001530377">
    <property type="component" value="Unassembled WGS sequence"/>
</dbReference>
<accession>A0ABD3RXK4</accession>
<evidence type="ECO:0000313" key="3">
    <source>
        <dbReference type="Proteomes" id="UP001530377"/>
    </source>
</evidence>
<evidence type="ECO:0000313" key="2">
    <source>
        <dbReference type="EMBL" id="KAL3816933.1"/>
    </source>
</evidence>
<reference evidence="2 3" key="1">
    <citation type="submission" date="2024-10" db="EMBL/GenBank/DDBJ databases">
        <title>Updated reference genomes for cyclostephanoid diatoms.</title>
        <authorList>
            <person name="Roberts W.R."/>
            <person name="Alverson A.J."/>
        </authorList>
    </citation>
    <scope>NUCLEOTIDE SEQUENCE [LARGE SCALE GENOMIC DNA]</scope>
    <source>
        <strain evidence="2 3">AJA228-03</strain>
    </source>
</reference>
<comment type="caution">
    <text evidence="2">The sequence shown here is derived from an EMBL/GenBank/DDBJ whole genome shotgun (WGS) entry which is preliminary data.</text>
</comment>
<feature type="region of interest" description="Disordered" evidence="1">
    <location>
        <begin position="1"/>
        <end position="24"/>
    </location>
</feature>
<dbReference type="AlphaFoldDB" id="A0ABD3RXK4"/>